<evidence type="ECO:0000259" key="2">
    <source>
        <dbReference type="PROSITE" id="PS51059"/>
    </source>
</evidence>
<accession>A0A8S1UTH7</accession>
<keyword evidence="4" id="KW-1185">Reference proteome</keyword>
<gene>
    <name evidence="3" type="ORF">POCTA_138.1.T0500264</name>
</gene>
<proteinExistence type="predicted"/>
<keyword evidence="1" id="KW-0808">Transferase</keyword>
<protein>
    <recommendedName>
        <fullName evidence="1">Poly [ADP-ribose] polymerase</fullName>
        <shortName evidence="1">PARP</shortName>
        <ecNumber evidence="1">2.4.2.-</ecNumber>
    </recommendedName>
</protein>
<dbReference type="GO" id="GO:0003950">
    <property type="term" value="F:NAD+ poly-ADP-ribosyltransferase activity"/>
    <property type="evidence" value="ECO:0007669"/>
    <property type="project" value="UniProtKB-UniRule"/>
</dbReference>
<dbReference type="Proteomes" id="UP000683925">
    <property type="component" value="Unassembled WGS sequence"/>
</dbReference>
<evidence type="ECO:0000313" key="3">
    <source>
        <dbReference type="EMBL" id="CAD8167784.1"/>
    </source>
</evidence>
<dbReference type="PANTHER" id="PTHR45740">
    <property type="entry name" value="POLY [ADP-RIBOSE] POLYMERASE"/>
    <property type="match status" value="1"/>
</dbReference>
<dbReference type="EMBL" id="CAJJDP010000050">
    <property type="protein sequence ID" value="CAD8167784.1"/>
    <property type="molecule type" value="Genomic_DNA"/>
</dbReference>
<dbReference type="PANTHER" id="PTHR45740:SF2">
    <property type="entry name" value="POLY [ADP-RIBOSE] POLYMERASE"/>
    <property type="match status" value="1"/>
</dbReference>
<dbReference type="InterPro" id="IPR012317">
    <property type="entry name" value="Poly(ADP-ribose)pol_cat_dom"/>
</dbReference>
<dbReference type="InterPro" id="IPR051712">
    <property type="entry name" value="ARTD-AVP"/>
</dbReference>
<evidence type="ECO:0000313" key="4">
    <source>
        <dbReference type="Proteomes" id="UP000683925"/>
    </source>
</evidence>
<dbReference type="PROSITE" id="PS51059">
    <property type="entry name" value="PARP_CATALYTIC"/>
    <property type="match status" value="1"/>
</dbReference>
<dbReference type="OrthoDB" id="302958at2759"/>
<comment type="caution">
    <text evidence="3">The sequence shown here is derived from an EMBL/GenBank/DDBJ whole genome shotgun (WGS) entry which is preliminary data.</text>
</comment>
<dbReference type="OMA" id="IPIFNIC"/>
<feature type="domain" description="PARP catalytic" evidence="2">
    <location>
        <begin position="1366"/>
        <end position="1568"/>
    </location>
</feature>
<name>A0A8S1UTH7_PAROT</name>
<reference evidence="3" key="1">
    <citation type="submission" date="2021-01" db="EMBL/GenBank/DDBJ databases">
        <authorList>
            <consortium name="Genoscope - CEA"/>
            <person name="William W."/>
        </authorList>
    </citation>
    <scope>NUCLEOTIDE SEQUENCE</scope>
</reference>
<sequence>MEEALTALKENSISQAIKKFERQKIENEGAKVLLSKINEFYQSQREMACNWIVGKEQISSECKFRAYNILGCTLDQEKEKLTNFTFALKIGINNHFDISDTLINFQKMCLRFQKYELIIKYAKYSNSFEGRHKVVALYNQAKGHLGLNQITQCKEYSQFAYQECRKLYGPKDSMTLRLEEYLNLLEQNLDLCQNYRAPNDLNQSRLSLQNSQLGTNSNFVKTFTQFDIPNILNEVKREDPNTQELRAEFCYQNKKTNTIENQIFCRDLIQEFFGFADISIIIRNIKPNSTCSALFQDYQNVLQEILDEGEIQNNKISQINNISDETTKNNAFTYQLTPQNENNISQLDKMIYLQRAQIQGFLIQSVQKDINLKLDEKLFQYQVKGSKSKQDEINDFFQNLKNTLDNIVILTYQCQSEVEAVRILSILKQKIIYKNISKQLNVEDLDIMLSYEINLSDFSIYPTLLIQAQKLKSNTNSIIVICKLKNPFNLQQLQNQFQGLVQKSQYLQLIKDQFDIELAFNPDVNAIDQKIKQLEQNEEQFEISVSQPELNVGNKKMFVVNSVIQFWMDTKTQSMDEVQQIFTRIKNLIYQIYFPTLNITVNDEKQMKLWQNFLYQFHPNNPKESYIINTQLLIEIQGESTKIEGKYKSITKDLTEFQFKRFSFDVQEAIAKALAEEQNFENQFKSSLERISKKQGQCLIQIVGISSNKILVDVYVNDKTKLNNIQNDLQKDFFDKLCIHVEKNLDIDDLYAYLGMEKQQFKAEYEVEVHKCNKEYIFISLNLLLDEVKQLIEFTKQDLKENIKTKCIECLNTLVFVELRKKYVHESTYGNEEIKINFAQNNKIIIKVQKQELLKTTSETIVSNMKILENQLISKVCTFQEKQMKFFKKNFESQYKDVENEKSVAIKFQTNQFSIISKVLFQDKKLYLIQANIISLECDAIVNFHCSNKYNLGVSSLTQEILDFGGTLYQQYFLELLTNNIPSLNLIEITISELGSFRNIRYIINLIIPSQSILGNNNPQTIQQIFDRLFDHIQNKYQISRLAIPIFNICGNTYAQNIQTYLNAIIQRLFNNEHPVNQIYLAEIDQSRIKIVDSVLSDISKISPNSHPKYQWQWRDKINFANYNEDINKQIDDAYEIFEKSQQEIIIDLKFQIESKPSTHSVDLKNLKIKELSSNFEQKIIFQRQKNKISYFINDEELEQELTQYFINMYNKKCYLFDIFWKNLQIVFNNQGMYQLNTKTNYQRIIQKIPYQQGRMESKITYELNINQIQECQNQIVIQSFDSDLNDMILKEIKEKLSQSLTTQRLVLPQLSNNELKNFTGYIESLAQSIQGRMMSGQTINVQIFKNKEKKLFQQLELVKTYAKEYPKNWKAQTENYIKVLLDQNSQEYNKIKNLFQKTDKGSIKAIFRIQNKALWDNYILERKKLFDIYEKQKQLLLPQERERYLWHGVSSQHPQVIYLSLAEAFDVSYSRVGLWGDGIYFAENASYSRNYSYKIQTQDDPKYAGNLVFLCCLVTTGKAEDRQQNTNIRKPSDGFDCVTGFTNGSNIFVIYQMHVRRAYPAYEVIYS</sequence>
<dbReference type="Pfam" id="PF00644">
    <property type="entry name" value="PARP"/>
    <property type="match status" value="1"/>
</dbReference>
<dbReference type="EC" id="2.4.2.-" evidence="1"/>
<evidence type="ECO:0000256" key="1">
    <source>
        <dbReference type="RuleBase" id="RU362114"/>
    </source>
</evidence>
<organism evidence="3 4">
    <name type="scientific">Paramecium octaurelia</name>
    <dbReference type="NCBI Taxonomy" id="43137"/>
    <lineage>
        <taxon>Eukaryota</taxon>
        <taxon>Sar</taxon>
        <taxon>Alveolata</taxon>
        <taxon>Ciliophora</taxon>
        <taxon>Intramacronucleata</taxon>
        <taxon>Oligohymenophorea</taxon>
        <taxon>Peniculida</taxon>
        <taxon>Parameciidae</taxon>
        <taxon>Paramecium</taxon>
    </lineage>
</organism>
<dbReference type="GO" id="GO:1990404">
    <property type="term" value="F:NAD+-protein mono-ADP-ribosyltransferase activity"/>
    <property type="evidence" value="ECO:0007669"/>
    <property type="project" value="TreeGrafter"/>
</dbReference>
<dbReference type="GO" id="GO:0005634">
    <property type="term" value="C:nucleus"/>
    <property type="evidence" value="ECO:0007669"/>
    <property type="project" value="TreeGrafter"/>
</dbReference>
<keyword evidence="1" id="KW-0520">NAD</keyword>
<keyword evidence="1" id="KW-0328">Glycosyltransferase</keyword>